<keyword evidence="2" id="KW-1185">Reference proteome</keyword>
<gene>
    <name evidence="1" type="ORF">HLPR_14100</name>
</gene>
<evidence type="ECO:0000313" key="1">
    <source>
        <dbReference type="EMBL" id="BEP29079.1"/>
    </source>
</evidence>
<evidence type="ECO:0000313" key="2">
    <source>
        <dbReference type="Proteomes" id="UP001321786"/>
    </source>
</evidence>
<dbReference type="KEGG" id="hprf:HLPR_14100"/>
<dbReference type="AlphaFoldDB" id="A0AAU9E3D1"/>
<protein>
    <recommendedName>
        <fullName evidence="3">Motility protein</fullName>
    </recommendedName>
</protein>
<accession>A0AAU9E3D1</accession>
<dbReference type="EMBL" id="AP028654">
    <property type="protein sequence ID" value="BEP29079.1"/>
    <property type="molecule type" value="Genomic_DNA"/>
</dbReference>
<dbReference type="Pfam" id="PF14070">
    <property type="entry name" value="YjfB_motility"/>
    <property type="match status" value="1"/>
</dbReference>
<organism evidence="1 2">
    <name type="scientific">Helicovermis profundi</name>
    <dbReference type="NCBI Taxonomy" id="3065157"/>
    <lineage>
        <taxon>Bacteria</taxon>
        <taxon>Bacillati</taxon>
        <taxon>Bacillota</taxon>
        <taxon>Clostridia</taxon>
        <taxon>Helicovermis</taxon>
    </lineage>
</organism>
<dbReference type="InterPro" id="IPR025906">
    <property type="entry name" value="YjfB_motility"/>
</dbReference>
<reference evidence="1 2" key="1">
    <citation type="submission" date="2023-08" db="EMBL/GenBank/DDBJ databases">
        <title>Helicovermis profunda gen. nov., sp. nov., a novel mesophilic, fermentative bacterium within the Bacillota from a deep-sea hydrothermal vent chimney.</title>
        <authorList>
            <person name="Miyazaki U."/>
            <person name="Mizutani D."/>
            <person name="Hashimoto Y."/>
            <person name="Tame A."/>
            <person name="Sawayama S."/>
            <person name="Miyazaki J."/>
            <person name="Takai K."/>
            <person name="Nakagawa S."/>
        </authorList>
    </citation>
    <scope>NUCLEOTIDE SEQUENCE [LARGE SCALE GENOMIC DNA]</scope>
    <source>
        <strain evidence="1 2">S502</strain>
    </source>
</reference>
<name>A0AAU9E3D1_9FIRM</name>
<dbReference type="RefSeq" id="WP_338534747.1">
    <property type="nucleotide sequence ID" value="NZ_AP028654.1"/>
</dbReference>
<sequence length="58" mass="6353">MDIASLSTAMSQMNIASQVSTRVMKLGMDSAKQNMENQLKIIEQSVSPNLGKNIDIKL</sequence>
<evidence type="ECO:0008006" key="3">
    <source>
        <dbReference type="Google" id="ProtNLM"/>
    </source>
</evidence>
<proteinExistence type="predicted"/>
<dbReference type="Proteomes" id="UP001321786">
    <property type="component" value="Chromosome"/>
</dbReference>